<organism evidence="1 2">
    <name type="scientific">Candidatus Taylorbacteria bacterium RIFCSPHIGHO2_02_FULL_46_13</name>
    <dbReference type="NCBI Taxonomy" id="1802312"/>
    <lineage>
        <taxon>Bacteria</taxon>
        <taxon>Candidatus Tayloriibacteriota</taxon>
    </lineage>
</organism>
<name>A0A1G2MRX1_9BACT</name>
<dbReference type="Gene3D" id="1.10.10.410">
    <property type="match status" value="1"/>
</dbReference>
<protein>
    <recommendedName>
        <fullName evidence="3">Glutamyl-tRNA amidotransferase</fullName>
    </recommendedName>
</protein>
<proteinExistence type="predicted"/>
<sequence>MSIHKDISGQIKDAMKAKDTVRLTVVRGLVAAFTNELVAKGRKPDGELGDDEALAVIKRAVKQRKDSIEQFEKGGRQDLVHSETAELKILETYVPAQMPAEEIKKVVDAKKQELGITDKSKSGQLMAAVMKDLKGKADGTHVKALVESSLTN</sequence>
<gene>
    <name evidence="1" type="ORF">A3C06_01780</name>
</gene>
<dbReference type="InterPro" id="IPR019004">
    <property type="entry name" value="YqeY/Aim41"/>
</dbReference>
<dbReference type="Proteomes" id="UP000177565">
    <property type="component" value="Unassembled WGS sequence"/>
</dbReference>
<dbReference type="AlphaFoldDB" id="A0A1G2MRX1"/>
<reference evidence="1 2" key="1">
    <citation type="journal article" date="2016" name="Nat. Commun.">
        <title>Thousands of microbial genomes shed light on interconnected biogeochemical processes in an aquifer system.</title>
        <authorList>
            <person name="Anantharaman K."/>
            <person name="Brown C.T."/>
            <person name="Hug L.A."/>
            <person name="Sharon I."/>
            <person name="Castelle C.J."/>
            <person name="Probst A.J."/>
            <person name="Thomas B.C."/>
            <person name="Singh A."/>
            <person name="Wilkins M.J."/>
            <person name="Karaoz U."/>
            <person name="Brodie E.L."/>
            <person name="Williams K.H."/>
            <person name="Hubbard S.S."/>
            <person name="Banfield J.F."/>
        </authorList>
    </citation>
    <scope>NUCLEOTIDE SEQUENCE [LARGE SCALE GENOMIC DNA]</scope>
</reference>
<dbReference type="EMBL" id="MHRQ01000019">
    <property type="protein sequence ID" value="OHA26616.1"/>
    <property type="molecule type" value="Genomic_DNA"/>
</dbReference>
<evidence type="ECO:0000313" key="1">
    <source>
        <dbReference type="EMBL" id="OHA26616.1"/>
    </source>
</evidence>
<evidence type="ECO:0008006" key="3">
    <source>
        <dbReference type="Google" id="ProtNLM"/>
    </source>
</evidence>
<dbReference type="Gene3D" id="1.10.1510.10">
    <property type="entry name" value="Uncharacterised protein YqeY/AIM41 PF09424, N-terminal domain"/>
    <property type="match status" value="1"/>
</dbReference>
<dbReference type="InterPro" id="IPR023168">
    <property type="entry name" value="GatB_Yqey_C_2"/>
</dbReference>
<dbReference type="STRING" id="1802312.A3C06_01780"/>
<dbReference type="PANTHER" id="PTHR28055:SF1">
    <property type="entry name" value="ALTERED INHERITANCE OF MITOCHONDRIA PROTEIN 41, MITOCHONDRIAL"/>
    <property type="match status" value="1"/>
</dbReference>
<evidence type="ECO:0000313" key="2">
    <source>
        <dbReference type="Proteomes" id="UP000177565"/>
    </source>
</evidence>
<comment type="caution">
    <text evidence="1">The sequence shown here is derived from an EMBL/GenBank/DDBJ whole genome shotgun (WGS) entry which is preliminary data.</text>
</comment>
<dbReference type="SUPFAM" id="SSF89095">
    <property type="entry name" value="GatB/YqeY motif"/>
    <property type="match status" value="1"/>
</dbReference>
<dbReference type="Pfam" id="PF09424">
    <property type="entry name" value="YqeY"/>
    <property type="match status" value="1"/>
</dbReference>
<accession>A0A1G2MRX1</accession>
<dbReference type="PANTHER" id="PTHR28055">
    <property type="entry name" value="ALTERED INHERITANCE OF MITOCHONDRIA PROTEIN 41, MITOCHONDRIAL"/>
    <property type="match status" value="1"/>
</dbReference>
<dbReference type="GO" id="GO:0016884">
    <property type="term" value="F:carbon-nitrogen ligase activity, with glutamine as amido-N-donor"/>
    <property type="evidence" value="ECO:0007669"/>
    <property type="project" value="InterPro"/>
</dbReference>
<dbReference type="InterPro" id="IPR042184">
    <property type="entry name" value="YqeY/Aim41_N"/>
</dbReference>
<dbReference type="InterPro" id="IPR003789">
    <property type="entry name" value="Asn/Gln_tRNA_amidoTrase-B-like"/>
</dbReference>